<protein>
    <submittedName>
        <fullName evidence="1">Uncharacterized protein</fullName>
    </submittedName>
</protein>
<gene>
    <name evidence="1" type="ORF">KFL_007320080</name>
</gene>
<evidence type="ECO:0000313" key="1">
    <source>
        <dbReference type="EMBL" id="GAQ91135.1"/>
    </source>
</evidence>
<sequence length="80" mass="9178">IYDLSDTAIEGVEFEVEFTDDRPILAPRRRFSQYEHELLKAYCEEQEAAKLITRLKLPPGVKEPNCAPTVMPRKKDAEGN</sequence>
<reference evidence="1 2" key="1">
    <citation type="journal article" date="2014" name="Nat. Commun.">
        <title>Klebsormidium flaccidum genome reveals primary factors for plant terrestrial adaptation.</title>
        <authorList>
            <person name="Hori K."/>
            <person name="Maruyama F."/>
            <person name="Fujisawa T."/>
            <person name="Togashi T."/>
            <person name="Yamamoto N."/>
            <person name="Seo M."/>
            <person name="Sato S."/>
            <person name="Yamada T."/>
            <person name="Mori H."/>
            <person name="Tajima N."/>
            <person name="Moriyama T."/>
            <person name="Ikeuchi M."/>
            <person name="Watanabe M."/>
            <person name="Wada H."/>
            <person name="Kobayashi K."/>
            <person name="Saito M."/>
            <person name="Masuda T."/>
            <person name="Sasaki-Sekimoto Y."/>
            <person name="Mashiguchi K."/>
            <person name="Awai K."/>
            <person name="Shimojima M."/>
            <person name="Masuda S."/>
            <person name="Iwai M."/>
            <person name="Nobusawa T."/>
            <person name="Narise T."/>
            <person name="Kondo S."/>
            <person name="Saito H."/>
            <person name="Sato R."/>
            <person name="Murakawa M."/>
            <person name="Ihara Y."/>
            <person name="Oshima-Yamada Y."/>
            <person name="Ohtaka K."/>
            <person name="Satoh M."/>
            <person name="Sonobe K."/>
            <person name="Ishii M."/>
            <person name="Ohtani R."/>
            <person name="Kanamori-Sato M."/>
            <person name="Honoki R."/>
            <person name="Miyazaki D."/>
            <person name="Mochizuki H."/>
            <person name="Umetsu J."/>
            <person name="Higashi K."/>
            <person name="Shibata D."/>
            <person name="Kamiya Y."/>
            <person name="Sato N."/>
            <person name="Nakamura Y."/>
            <person name="Tabata S."/>
            <person name="Ida S."/>
            <person name="Kurokawa K."/>
            <person name="Ohta H."/>
        </authorList>
    </citation>
    <scope>NUCLEOTIDE SEQUENCE [LARGE SCALE GENOMIC DNA]</scope>
    <source>
        <strain evidence="1 2">NIES-2285</strain>
    </source>
</reference>
<dbReference type="Proteomes" id="UP000054558">
    <property type="component" value="Unassembled WGS sequence"/>
</dbReference>
<dbReference type="EMBL" id="DF237681">
    <property type="protein sequence ID" value="GAQ91135.1"/>
    <property type="molecule type" value="Genomic_DNA"/>
</dbReference>
<evidence type="ECO:0000313" key="2">
    <source>
        <dbReference type="Proteomes" id="UP000054558"/>
    </source>
</evidence>
<accession>A0A1Y1IJU9</accession>
<dbReference type="AlphaFoldDB" id="A0A1Y1IJU9"/>
<feature type="non-terminal residue" evidence="1">
    <location>
        <position position="1"/>
    </location>
</feature>
<name>A0A1Y1IJU9_KLENI</name>
<keyword evidence="2" id="KW-1185">Reference proteome</keyword>
<organism evidence="1 2">
    <name type="scientific">Klebsormidium nitens</name>
    <name type="common">Green alga</name>
    <name type="synonym">Ulothrix nitens</name>
    <dbReference type="NCBI Taxonomy" id="105231"/>
    <lineage>
        <taxon>Eukaryota</taxon>
        <taxon>Viridiplantae</taxon>
        <taxon>Streptophyta</taxon>
        <taxon>Klebsormidiophyceae</taxon>
        <taxon>Klebsormidiales</taxon>
        <taxon>Klebsormidiaceae</taxon>
        <taxon>Klebsormidium</taxon>
    </lineage>
</organism>
<proteinExistence type="predicted"/>